<proteinExistence type="predicted"/>
<dbReference type="PANTHER" id="PTHR23135">
    <property type="entry name" value="MUR LIGASE FAMILY MEMBER"/>
    <property type="match status" value="1"/>
</dbReference>
<sequence>DEDPYDEDPAAILDDVERGFKERNFSSYEKILDRRAAIRRALALARPGEAVVFTGKGSETGIHRAHGAVEPWSETEEVRAALKDI</sequence>
<feature type="domain" description="Mur ligase C-terminal" evidence="1">
    <location>
        <begin position="2"/>
        <end position="57"/>
    </location>
</feature>
<dbReference type="Gene3D" id="3.90.190.20">
    <property type="entry name" value="Mur ligase, C-terminal domain"/>
    <property type="match status" value="1"/>
</dbReference>
<dbReference type="SUPFAM" id="SSF53244">
    <property type="entry name" value="MurD-like peptide ligases, peptide-binding domain"/>
    <property type="match status" value="1"/>
</dbReference>
<dbReference type="Proteomes" id="UP000179281">
    <property type="component" value="Unassembled WGS sequence"/>
</dbReference>
<reference evidence="2 3" key="1">
    <citation type="journal article" date="2016" name="Nat. Commun.">
        <title>Thousands of microbial genomes shed light on interconnected biogeochemical processes in an aquifer system.</title>
        <authorList>
            <person name="Anantharaman K."/>
            <person name="Brown C.T."/>
            <person name="Hug L.A."/>
            <person name="Sharon I."/>
            <person name="Castelle C.J."/>
            <person name="Probst A.J."/>
            <person name="Thomas B.C."/>
            <person name="Singh A."/>
            <person name="Wilkins M.J."/>
            <person name="Karaoz U."/>
            <person name="Brodie E.L."/>
            <person name="Williams K.H."/>
            <person name="Hubbard S.S."/>
            <person name="Banfield J.F."/>
        </authorList>
    </citation>
    <scope>NUCLEOTIDE SEQUENCE [LARGE SCALE GENOMIC DNA]</scope>
</reference>
<organism evidence="2 3">
    <name type="scientific">Candidatus Liptonbacteria bacterium RIFCSPLOWO2_12_FULL_60_15</name>
    <dbReference type="NCBI Taxonomy" id="1798653"/>
    <lineage>
        <taxon>Bacteria</taxon>
        <taxon>Candidatus Liptoniibacteriota</taxon>
    </lineage>
</organism>
<evidence type="ECO:0000259" key="1">
    <source>
        <dbReference type="Pfam" id="PF02875"/>
    </source>
</evidence>
<dbReference type="EMBL" id="MHLD01000014">
    <property type="protein sequence ID" value="OGZ02591.1"/>
    <property type="molecule type" value="Genomic_DNA"/>
</dbReference>
<dbReference type="Pfam" id="PF02875">
    <property type="entry name" value="Mur_ligase_C"/>
    <property type="match status" value="1"/>
</dbReference>
<dbReference type="STRING" id="1798653.A3G64_00890"/>
<accession>A0A1G2CPM8</accession>
<gene>
    <name evidence="2" type="ORF">A3G64_00890</name>
</gene>
<dbReference type="PANTHER" id="PTHR23135:SF4">
    <property type="entry name" value="UDP-N-ACETYLMURAMOYL-L-ALANYL-D-GLUTAMATE--2,6-DIAMINOPIMELATE LIGASE MURE HOMOLOG, CHLOROPLASTIC"/>
    <property type="match status" value="1"/>
</dbReference>
<dbReference type="AlphaFoldDB" id="A0A1G2CPM8"/>
<dbReference type="GO" id="GO:0016881">
    <property type="term" value="F:acid-amino acid ligase activity"/>
    <property type="evidence" value="ECO:0007669"/>
    <property type="project" value="InterPro"/>
</dbReference>
<protein>
    <recommendedName>
        <fullName evidence="1">Mur ligase C-terminal domain-containing protein</fullName>
    </recommendedName>
</protein>
<dbReference type="InterPro" id="IPR004101">
    <property type="entry name" value="Mur_ligase_C"/>
</dbReference>
<feature type="non-terminal residue" evidence="2">
    <location>
        <position position="1"/>
    </location>
</feature>
<dbReference type="InterPro" id="IPR036615">
    <property type="entry name" value="Mur_ligase_C_dom_sf"/>
</dbReference>
<evidence type="ECO:0000313" key="2">
    <source>
        <dbReference type="EMBL" id="OGZ02591.1"/>
    </source>
</evidence>
<evidence type="ECO:0000313" key="3">
    <source>
        <dbReference type="Proteomes" id="UP000179281"/>
    </source>
</evidence>
<name>A0A1G2CPM8_9BACT</name>
<comment type="caution">
    <text evidence="2">The sequence shown here is derived from an EMBL/GenBank/DDBJ whole genome shotgun (WGS) entry which is preliminary data.</text>
</comment>